<feature type="region of interest" description="Disordered" evidence="1">
    <location>
        <begin position="374"/>
        <end position="403"/>
    </location>
</feature>
<organism evidence="3 4">
    <name type="scientific">Geodermatophilus telluris</name>
    <dbReference type="NCBI Taxonomy" id="1190417"/>
    <lineage>
        <taxon>Bacteria</taxon>
        <taxon>Bacillati</taxon>
        <taxon>Actinomycetota</taxon>
        <taxon>Actinomycetes</taxon>
        <taxon>Geodermatophilales</taxon>
        <taxon>Geodermatophilaceae</taxon>
        <taxon>Geodermatophilus</taxon>
    </lineage>
</organism>
<feature type="transmembrane region" description="Helical" evidence="2">
    <location>
        <begin position="26"/>
        <end position="44"/>
    </location>
</feature>
<dbReference type="InterPro" id="IPR050445">
    <property type="entry name" value="Bact_polysacc_biosynth/exp"/>
</dbReference>
<proteinExistence type="predicted"/>
<sequence>MESEDVALSTGAARQGSRLAWGLRHYAWVVVGCVLAMAAAPLVLGETPPVYQAQTLVVARQLTVNPEVLPSLAEAVFSDGSVAAAVAEDPSVAGGTGALIPDKVSVVTGPNSIAIAVQARDTDPAAAARLADLAAAAYVDELNRTGPGVAEFTIPSPAVVPTEPLSTVSAMTLTAGGAGAGLLLGTGLVALIAAVRRPILDAKDVEETAGVPLLGTVHLPSGARNGFPGPLGVRGMPAVTRWLATLPSGRLLLVSPTSGAEVRRRIYVMAAAALASLRPVRLEAHGHLIDAVHRHAVGRHGAGPATAEPGGLVLVDGGSPFDTVDPTTTGVSVVAVARRGISRGRLGRLTSDYVDGGLVGVVLVDVRPRYLQGGTHRVHGTAPPSREVDDVRSVGNVPEPERA</sequence>
<protein>
    <submittedName>
        <fullName evidence="3">Capsular polysaccharide biosynthesis protein</fullName>
    </submittedName>
</protein>
<evidence type="ECO:0000256" key="1">
    <source>
        <dbReference type="SAM" id="MobiDB-lite"/>
    </source>
</evidence>
<keyword evidence="2" id="KW-0472">Membrane</keyword>
<dbReference type="PANTHER" id="PTHR32309:SF31">
    <property type="entry name" value="CAPSULAR EXOPOLYSACCHARIDE FAMILY"/>
    <property type="match status" value="1"/>
</dbReference>
<evidence type="ECO:0000313" key="3">
    <source>
        <dbReference type="EMBL" id="SDC38417.1"/>
    </source>
</evidence>
<accession>A0A1G6L5G0</accession>
<dbReference type="Proteomes" id="UP000199416">
    <property type="component" value="Unassembled WGS sequence"/>
</dbReference>
<dbReference type="EMBL" id="FMZF01000002">
    <property type="protein sequence ID" value="SDC38417.1"/>
    <property type="molecule type" value="Genomic_DNA"/>
</dbReference>
<reference evidence="4" key="1">
    <citation type="submission" date="2016-10" db="EMBL/GenBank/DDBJ databases">
        <authorList>
            <person name="Varghese N."/>
            <person name="Submissions S."/>
        </authorList>
    </citation>
    <scope>NUCLEOTIDE SEQUENCE [LARGE SCALE GENOMIC DNA]</scope>
    <source>
        <strain evidence="4">DSM 45421</strain>
    </source>
</reference>
<gene>
    <name evidence="3" type="ORF">SAMN05660690_1206</name>
</gene>
<dbReference type="PANTHER" id="PTHR32309">
    <property type="entry name" value="TYROSINE-PROTEIN KINASE"/>
    <property type="match status" value="1"/>
</dbReference>
<dbReference type="STRING" id="1190417.SAMN05660690_1206"/>
<keyword evidence="4" id="KW-1185">Reference proteome</keyword>
<dbReference type="AlphaFoldDB" id="A0A1G6L5G0"/>
<feature type="transmembrane region" description="Helical" evidence="2">
    <location>
        <begin position="170"/>
        <end position="195"/>
    </location>
</feature>
<keyword evidence="2" id="KW-0812">Transmembrane</keyword>
<evidence type="ECO:0000313" key="4">
    <source>
        <dbReference type="Proteomes" id="UP000199416"/>
    </source>
</evidence>
<evidence type="ECO:0000256" key="2">
    <source>
        <dbReference type="SAM" id="Phobius"/>
    </source>
</evidence>
<keyword evidence="2" id="KW-1133">Transmembrane helix</keyword>
<name>A0A1G6L5G0_9ACTN</name>